<evidence type="ECO:0000256" key="1">
    <source>
        <dbReference type="ARBA" id="ARBA00004496"/>
    </source>
</evidence>
<dbReference type="Gene3D" id="6.10.250.690">
    <property type="match status" value="1"/>
</dbReference>
<comment type="function">
    <text evidence="12">This protein is a positive regulator for the phosphate regulon. Transcription of this operon is positively regulated by PhoB and PhoR when phosphate is limited.</text>
</comment>
<accession>A0ABS0SIG8</accession>
<feature type="modified residue" description="4-aspartylphosphate" evidence="13">
    <location>
        <position position="54"/>
    </location>
</feature>
<keyword evidence="8" id="KW-0805">Transcription regulation</keyword>
<proteinExistence type="predicted"/>
<evidence type="ECO:0000256" key="9">
    <source>
        <dbReference type="ARBA" id="ARBA00023125"/>
    </source>
</evidence>
<evidence type="ECO:0000256" key="6">
    <source>
        <dbReference type="ARBA" id="ARBA00022592"/>
    </source>
</evidence>
<dbReference type="SMART" id="SM00448">
    <property type="entry name" value="REC"/>
    <property type="match status" value="1"/>
</dbReference>
<keyword evidence="10" id="KW-0010">Activator</keyword>
<comment type="caution">
    <text evidence="17">The sequence shown here is derived from an EMBL/GenBank/DDBJ whole genome shotgun (WGS) entry which is preliminary data.</text>
</comment>
<protein>
    <recommendedName>
        <fullName evidence="2">Phosphate regulon transcriptional regulatory protein PhoB</fullName>
    </recommendedName>
</protein>
<dbReference type="SUPFAM" id="SSF46894">
    <property type="entry name" value="C-terminal effector domain of the bipartite response regulators"/>
    <property type="match status" value="1"/>
</dbReference>
<dbReference type="NCBIfam" id="TIGR02154">
    <property type="entry name" value="PhoB"/>
    <property type="match status" value="1"/>
</dbReference>
<evidence type="ECO:0000259" key="16">
    <source>
        <dbReference type="PROSITE" id="PS51755"/>
    </source>
</evidence>
<dbReference type="SMART" id="SM00862">
    <property type="entry name" value="Trans_reg_C"/>
    <property type="match status" value="1"/>
</dbReference>
<dbReference type="InterPro" id="IPR001789">
    <property type="entry name" value="Sig_transdc_resp-reg_receiver"/>
</dbReference>
<gene>
    <name evidence="17" type="primary">phoB</name>
    <name evidence="17" type="ORF">IOD40_16755</name>
</gene>
<evidence type="ECO:0000313" key="18">
    <source>
        <dbReference type="Proteomes" id="UP000601789"/>
    </source>
</evidence>
<comment type="subcellular location">
    <subcellularLocation>
        <location evidence="1">Cytoplasm</location>
    </subcellularLocation>
</comment>
<dbReference type="EMBL" id="JADGMQ010000015">
    <property type="protein sequence ID" value="MBI1622313.1"/>
    <property type="molecule type" value="Genomic_DNA"/>
</dbReference>
<keyword evidence="4" id="KW-0963">Cytoplasm</keyword>
<evidence type="ECO:0000313" key="17">
    <source>
        <dbReference type="EMBL" id="MBI1622313.1"/>
    </source>
</evidence>
<keyword evidence="5 13" id="KW-0597">Phosphoprotein</keyword>
<dbReference type="PROSITE" id="PS50110">
    <property type="entry name" value="RESPONSE_REGULATORY"/>
    <property type="match status" value="1"/>
</dbReference>
<evidence type="ECO:0000256" key="4">
    <source>
        <dbReference type="ARBA" id="ARBA00022490"/>
    </source>
</evidence>
<evidence type="ECO:0000256" key="11">
    <source>
        <dbReference type="ARBA" id="ARBA00023163"/>
    </source>
</evidence>
<evidence type="ECO:0000256" key="7">
    <source>
        <dbReference type="ARBA" id="ARBA00023012"/>
    </source>
</evidence>
<dbReference type="InterPro" id="IPR011879">
    <property type="entry name" value="Sig_transdc_resp-reg_PhoB"/>
</dbReference>
<dbReference type="InterPro" id="IPR011006">
    <property type="entry name" value="CheY-like_superfamily"/>
</dbReference>
<dbReference type="InterPro" id="IPR036388">
    <property type="entry name" value="WH-like_DNA-bd_sf"/>
</dbReference>
<dbReference type="PANTHER" id="PTHR48111">
    <property type="entry name" value="REGULATOR OF RPOS"/>
    <property type="match status" value="1"/>
</dbReference>
<reference evidence="17 18" key="1">
    <citation type="submission" date="2020-10" db="EMBL/GenBank/DDBJ databases">
        <title>Aquamicrobium zhengzhouensis sp. nov., a exopolysaccharide producing bacterium isolated from farmland soil.</title>
        <authorList>
            <person name="Wang X."/>
        </authorList>
    </citation>
    <scope>NUCLEOTIDE SEQUENCE [LARGE SCALE GENOMIC DNA]</scope>
    <source>
        <strain evidence="18">cd-1</strain>
    </source>
</reference>
<evidence type="ECO:0000256" key="14">
    <source>
        <dbReference type="PROSITE-ProRule" id="PRU01091"/>
    </source>
</evidence>
<evidence type="ECO:0000256" key="5">
    <source>
        <dbReference type="ARBA" id="ARBA00022553"/>
    </source>
</evidence>
<feature type="domain" description="OmpR/PhoB-type" evidence="16">
    <location>
        <begin position="130"/>
        <end position="228"/>
    </location>
</feature>
<dbReference type="Pfam" id="PF00486">
    <property type="entry name" value="Trans_reg_C"/>
    <property type="match status" value="1"/>
</dbReference>
<dbReference type="SUPFAM" id="SSF52172">
    <property type="entry name" value="CheY-like"/>
    <property type="match status" value="1"/>
</dbReference>
<sequence length="229" mass="26060">MIAPKIMVVEDEEALGILLKYNLEAEGYQVEVIARGDEAEVRLREHVPDLLVLDWMVPAVSGIELCRRLRLRPETERLPIIMLTARGEETDRVRGLATGADDYLVKPFSTPEFIARVRALLRRANPEVLSSVLKVGDIILDRETHRVHRGETEIKLGPTEFRLLEFMMRHPGRVFSRSQLLDNVWGETIYIDERTVDVHVGRLRKAVNKGADVDVIRTIRGAGYAMQEA</sequence>
<feature type="DNA-binding region" description="OmpR/PhoB-type" evidence="14">
    <location>
        <begin position="130"/>
        <end position="228"/>
    </location>
</feature>
<evidence type="ECO:0000256" key="10">
    <source>
        <dbReference type="ARBA" id="ARBA00023159"/>
    </source>
</evidence>
<evidence type="ECO:0000256" key="13">
    <source>
        <dbReference type="PROSITE-ProRule" id="PRU00169"/>
    </source>
</evidence>
<keyword evidence="6" id="KW-0592">Phosphate transport</keyword>
<keyword evidence="11" id="KW-0804">Transcription</keyword>
<keyword evidence="18" id="KW-1185">Reference proteome</keyword>
<name>A0ABS0SIG8_9HYPH</name>
<keyword evidence="9 14" id="KW-0238">DNA-binding</keyword>
<evidence type="ECO:0000256" key="2">
    <source>
        <dbReference type="ARBA" id="ARBA00013332"/>
    </source>
</evidence>
<dbReference type="Proteomes" id="UP000601789">
    <property type="component" value="Unassembled WGS sequence"/>
</dbReference>
<dbReference type="Gene3D" id="1.10.10.10">
    <property type="entry name" value="Winged helix-like DNA-binding domain superfamily/Winged helix DNA-binding domain"/>
    <property type="match status" value="1"/>
</dbReference>
<dbReference type="InterPro" id="IPR001867">
    <property type="entry name" value="OmpR/PhoB-type_DNA-bd"/>
</dbReference>
<keyword evidence="3" id="KW-0813">Transport</keyword>
<keyword evidence="7" id="KW-0902">Two-component regulatory system</keyword>
<dbReference type="PANTHER" id="PTHR48111:SF40">
    <property type="entry name" value="PHOSPHATE REGULON TRANSCRIPTIONAL REGULATORY PROTEIN PHOB"/>
    <property type="match status" value="1"/>
</dbReference>
<dbReference type="CDD" id="cd00383">
    <property type="entry name" value="trans_reg_C"/>
    <property type="match status" value="1"/>
</dbReference>
<dbReference type="Gene3D" id="3.40.50.2300">
    <property type="match status" value="1"/>
</dbReference>
<dbReference type="RefSeq" id="WP_198477854.1">
    <property type="nucleotide sequence ID" value="NZ_JADGMQ010000015.1"/>
</dbReference>
<dbReference type="Pfam" id="PF00072">
    <property type="entry name" value="Response_reg"/>
    <property type="match status" value="1"/>
</dbReference>
<evidence type="ECO:0000259" key="15">
    <source>
        <dbReference type="PROSITE" id="PS50110"/>
    </source>
</evidence>
<organism evidence="17 18">
    <name type="scientific">Aquamicrobium zhengzhouense</name>
    <dbReference type="NCBI Taxonomy" id="2781738"/>
    <lineage>
        <taxon>Bacteria</taxon>
        <taxon>Pseudomonadati</taxon>
        <taxon>Pseudomonadota</taxon>
        <taxon>Alphaproteobacteria</taxon>
        <taxon>Hyphomicrobiales</taxon>
        <taxon>Phyllobacteriaceae</taxon>
        <taxon>Aquamicrobium</taxon>
    </lineage>
</organism>
<dbReference type="InterPro" id="IPR016032">
    <property type="entry name" value="Sig_transdc_resp-reg_C-effctor"/>
</dbReference>
<feature type="domain" description="Response regulatory" evidence="15">
    <location>
        <begin position="5"/>
        <end position="121"/>
    </location>
</feature>
<evidence type="ECO:0000256" key="12">
    <source>
        <dbReference type="ARBA" id="ARBA00024735"/>
    </source>
</evidence>
<evidence type="ECO:0000256" key="3">
    <source>
        <dbReference type="ARBA" id="ARBA00022448"/>
    </source>
</evidence>
<dbReference type="InterPro" id="IPR039420">
    <property type="entry name" value="WalR-like"/>
</dbReference>
<evidence type="ECO:0000256" key="8">
    <source>
        <dbReference type="ARBA" id="ARBA00023015"/>
    </source>
</evidence>
<dbReference type="PROSITE" id="PS51755">
    <property type="entry name" value="OMPR_PHOB"/>
    <property type="match status" value="1"/>
</dbReference>